<gene>
    <name evidence="8" type="ORF">BcellWH2_04362</name>
</gene>
<name>A0A0N7IFZ5_9BACE</name>
<dbReference type="Proteomes" id="UP000061809">
    <property type="component" value="Chromosome"/>
</dbReference>
<evidence type="ECO:0000256" key="1">
    <source>
        <dbReference type="ARBA" id="ARBA00004651"/>
    </source>
</evidence>
<evidence type="ECO:0000256" key="5">
    <source>
        <dbReference type="ARBA" id="ARBA00022989"/>
    </source>
</evidence>
<accession>A0A0N7IFZ5</accession>
<evidence type="ECO:0000313" key="8">
    <source>
        <dbReference type="EMBL" id="ALJ61579.1"/>
    </source>
</evidence>
<evidence type="ECO:0000313" key="9">
    <source>
        <dbReference type="Proteomes" id="UP000061809"/>
    </source>
</evidence>
<evidence type="ECO:0000256" key="4">
    <source>
        <dbReference type="ARBA" id="ARBA00022692"/>
    </source>
</evidence>
<dbReference type="InterPro" id="IPR050833">
    <property type="entry name" value="Poly_Biosynth_Transport"/>
</dbReference>
<feature type="transmembrane region" description="Helical" evidence="7">
    <location>
        <begin position="263"/>
        <end position="282"/>
    </location>
</feature>
<dbReference type="RefSeq" id="WP_029428697.1">
    <property type="nucleotide sequence ID" value="NZ_CAXSKE010000030.1"/>
</dbReference>
<evidence type="ECO:0000256" key="7">
    <source>
        <dbReference type="SAM" id="Phobius"/>
    </source>
</evidence>
<feature type="transmembrane region" description="Helical" evidence="7">
    <location>
        <begin position="85"/>
        <end position="109"/>
    </location>
</feature>
<protein>
    <submittedName>
        <fullName evidence="8">Colanic acid exporter</fullName>
    </submittedName>
</protein>
<dbReference type="Pfam" id="PF13440">
    <property type="entry name" value="Polysacc_synt_3"/>
    <property type="match status" value="1"/>
</dbReference>
<evidence type="ECO:0000256" key="3">
    <source>
        <dbReference type="ARBA" id="ARBA00022475"/>
    </source>
</evidence>
<dbReference type="GO" id="GO:0005886">
    <property type="term" value="C:plasma membrane"/>
    <property type="evidence" value="ECO:0007669"/>
    <property type="project" value="UniProtKB-SubCell"/>
</dbReference>
<keyword evidence="3" id="KW-1003">Cell membrane</keyword>
<feature type="transmembrane region" description="Helical" evidence="7">
    <location>
        <begin position="341"/>
        <end position="361"/>
    </location>
</feature>
<organism evidence="8 9">
    <name type="scientific">Bacteroides cellulosilyticus</name>
    <dbReference type="NCBI Taxonomy" id="246787"/>
    <lineage>
        <taxon>Bacteria</taxon>
        <taxon>Pseudomonadati</taxon>
        <taxon>Bacteroidota</taxon>
        <taxon>Bacteroidia</taxon>
        <taxon>Bacteroidales</taxon>
        <taxon>Bacteroidaceae</taxon>
        <taxon>Bacteroides</taxon>
    </lineage>
</organism>
<sequence>MKLVKGFINRIRTSDYTKSLLVLTGGTFIAQLIPIIFYPIIGRLFTPDQIGTAAIFSQIAAILAILVTGGYTYSIFISKSKEEAFNIIVLVLSLSIFVLSVICLTFYFLRDEIHLLLNEPLFVKLFFIPILIALFIVIYQCYNEWCVKNKYFKQLSVNKLVNSSSLSIAETLFGCMNSLVLGNGKIYGELIGRGISAFSCLFSMFVKDRNLYKIVSLSVVKECLTKYIRFPKYVMTGKLINSVSCAIPLFYLGAVFTKEELGFFSMSNTIIAVPISIITIAVSDAYRQRANEDYNNYGSCRHILVKTIVPVSIISLVGFSILFIISPFLFEIILGSQWINAGIYTRYLIPMVAISFVTEVIRPTLIIASKQSYDFIWQLLFLFSMLLLIFISNLYRDIYVFLLFFSGIKSLLFLLQFYWCYRYSIK</sequence>
<feature type="transmembrane region" description="Helical" evidence="7">
    <location>
        <begin position="398"/>
        <end position="421"/>
    </location>
</feature>
<keyword evidence="5 7" id="KW-1133">Transmembrane helix</keyword>
<comment type="similarity">
    <text evidence="2">Belongs to the polysaccharide synthase family.</text>
</comment>
<feature type="transmembrane region" description="Helical" evidence="7">
    <location>
        <begin position="20"/>
        <end position="41"/>
    </location>
</feature>
<evidence type="ECO:0000256" key="6">
    <source>
        <dbReference type="ARBA" id="ARBA00023136"/>
    </source>
</evidence>
<feature type="transmembrane region" description="Helical" evidence="7">
    <location>
        <begin position="53"/>
        <end position="73"/>
    </location>
</feature>
<feature type="transmembrane region" description="Helical" evidence="7">
    <location>
        <begin position="121"/>
        <end position="139"/>
    </location>
</feature>
<reference evidence="8 9" key="1">
    <citation type="journal article" date="2015" name="Science">
        <title>Genetic determinants of in vivo fitness and diet responsiveness in multiple human gut Bacteroides.</title>
        <authorList>
            <person name="Wu M."/>
            <person name="McNulty N.P."/>
            <person name="Rodionov D.A."/>
            <person name="Khoroshkin M.S."/>
            <person name="Griffin N.W."/>
            <person name="Cheng J."/>
            <person name="Latreille P."/>
            <person name="Kerstetter R.A."/>
            <person name="Terrapon N."/>
            <person name="Henrissat B."/>
            <person name="Osterman A.L."/>
            <person name="Gordon J.I."/>
        </authorList>
    </citation>
    <scope>NUCLEOTIDE SEQUENCE [LARGE SCALE GENOMIC DNA]</scope>
    <source>
        <strain evidence="8 9">WH2</strain>
    </source>
</reference>
<proteinExistence type="inferred from homology"/>
<dbReference type="PATRIC" id="fig|246787.4.peg.4505"/>
<feature type="transmembrane region" description="Helical" evidence="7">
    <location>
        <begin position="303"/>
        <end position="329"/>
    </location>
</feature>
<keyword evidence="6 7" id="KW-0472">Membrane</keyword>
<dbReference type="PANTHER" id="PTHR30250:SF10">
    <property type="entry name" value="LIPOPOLYSACCHARIDE BIOSYNTHESIS PROTEIN WZXC"/>
    <property type="match status" value="1"/>
</dbReference>
<comment type="subcellular location">
    <subcellularLocation>
        <location evidence="1">Cell membrane</location>
        <topology evidence="1">Multi-pass membrane protein</topology>
    </subcellularLocation>
</comment>
<dbReference type="AlphaFoldDB" id="A0A0N7IFZ5"/>
<dbReference type="KEGG" id="bcel:BcellWH2_04362"/>
<evidence type="ECO:0000256" key="2">
    <source>
        <dbReference type="ARBA" id="ARBA00007430"/>
    </source>
</evidence>
<feature type="transmembrane region" description="Helical" evidence="7">
    <location>
        <begin position="239"/>
        <end position="257"/>
    </location>
</feature>
<dbReference type="PANTHER" id="PTHR30250">
    <property type="entry name" value="PST FAMILY PREDICTED COLANIC ACID TRANSPORTER"/>
    <property type="match status" value="1"/>
</dbReference>
<keyword evidence="4 7" id="KW-0812">Transmembrane</keyword>
<feature type="transmembrane region" description="Helical" evidence="7">
    <location>
        <begin position="373"/>
        <end position="392"/>
    </location>
</feature>
<dbReference type="EMBL" id="CP012801">
    <property type="protein sequence ID" value="ALJ61579.1"/>
    <property type="molecule type" value="Genomic_DNA"/>
</dbReference>